<reference evidence="1 2" key="1">
    <citation type="journal article" date="2017" name="Genome Biol.">
        <title>New reference genome sequences of hot pepper reveal the massive evolution of plant disease-resistance genes by retroduplication.</title>
        <authorList>
            <person name="Kim S."/>
            <person name="Park J."/>
            <person name="Yeom S.I."/>
            <person name="Kim Y.M."/>
            <person name="Seo E."/>
            <person name="Kim K.T."/>
            <person name="Kim M.S."/>
            <person name="Lee J.M."/>
            <person name="Cheong K."/>
            <person name="Shin H.S."/>
            <person name="Kim S.B."/>
            <person name="Han K."/>
            <person name="Lee J."/>
            <person name="Park M."/>
            <person name="Lee H.A."/>
            <person name="Lee H.Y."/>
            <person name="Lee Y."/>
            <person name="Oh S."/>
            <person name="Lee J.H."/>
            <person name="Choi E."/>
            <person name="Choi E."/>
            <person name="Lee S.E."/>
            <person name="Jeon J."/>
            <person name="Kim H."/>
            <person name="Choi G."/>
            <person name="Song H."/>
            <person name="Lee J."/>
            <person name="Lee S.C."/>
            <person name="Kwon J.K."/>
            <person name="Lee H.Y."/>
            <person name="Koo N."/>
            <person name="Hong Y."/>
            <person name="Kim R.W."/>
            <person name="Kang W.H."/>
            <person name="Huh J.H."/>
            <person name="Kang B.C."/>
            <person name="Yang T.J."/>
            <person name="Lee Y.H."/>
            <person name="Bennetzen J.L."/>
            <person name="Choi D."/>
        </authorList>
    </citation>
    <scope>NUCLEOTIDE SEQUENCE [LARGE SCALE GENOMIC DNA]</scope>
    <source>
        <strain evidence="2">cv. PBC81</strain>
    </source>
</reference>
<dbReference type="STRING" id="33114.A0A2G2W094"/>
<dbReference type="InterPro" id="IPR040267">
    <property type="entry name" value="EID1-like"/>
</dbReference>
<proteinExistence type="predicted"/>
<comment type="caution">
    <text evidence="1">The sequence shown here is derived from an EMBL/GenBank/DDBJ whole genome shotgun (WGS) entry which is preliminary data.</text>
</comment>
<dbReference type="EMBL" id="MLFT02000009">
    <property type="protein sequence ID" value="PHT38648.1"/>
    <property type="molecule type" value="Genomic_DNA"/>
</dbReference>
<keyword evidence="2" id="KW-1185">Reference proteome</keyword>
<evidence type="ECO:0000313" key="1">
    <source>
        <dbReference type="EMBL" id="PHT38648.1"/>
    </source>
</evidence>
<evidence type="ECO:0000313" key="2">
    <source>
        <dbReference type="Proteomes" id="UP000224567"/>
    </source>
</evidence>
<name>A0A2G2W094_CAPBA</name>
<accession>A0A2G2W094</accession>
<dbReference type="PANTHER" id="PTHR31348:SF4">
    <property type="entry name" value="PHYTOCHROME A-ASSOCIATED F-BOX PROTEIN"/>
    <property type="match status" value="1"/>
</dbReference>
<dbReference type="OrthoDB" id="730977at2759"/>
<reference evidence="2" key="2">
    <citation type="journal article" date="2017" name="J. Anim. Genet.">
        <title>Multiple reference genome sequences of hot pepper reveal the massive evolution of plant disease resistance genes by retroduplication.</title>
        <authorList>
            <person name="Kim S."/>
            <person name="Park J."/>
            <person name="Yeom S.-I."/>
            <person name="Kim Y.-M."/>
            <person name="Seo E."/>
            <person name="Kim K.-T."/>
            <person name="Kim M.-S."/>
            <person name="Lee J.M."/>
            <person name="Cheong K."/>
            <person name="Shin H.-S."/>
            <person name="Kim S.-B."/>
            <person name="Han K."/>
            <person name="Lee J."/>
            <person name="Park M."/>
            <person name="Lee H.-A."/>
            <person name="Lee H.-Y."/>
            <person name="Lee Y."/>
            <person name="Oh S."/>
            <person name="Lee J.H."/>
            <person name="Choi E."/>
            <person name="Choi E."/>
            <person name="Lee S.E."/>
            <person name="Jeon J."/>
            <person name="Kim H."/>
            <person name="Choi G."/>
            <person name="Song H."/>
            <person name="Lee J."/>
            <person name="Lee S.-C."/>
            <person name="Kwon J.-K."/>
            <person name="Lee H.-Y."/>
            <person name="Koo N."/>
            <person name="Hong Y."/>
            <person name="Kim R.W."/>
            <person name="Kang W.-H."/>
            <person name="Huh J.H."/>
            <person name="Kang B.-C."/>
            <person name="Yang T.-J."/>
            <person name="Lee Y.-H."/>
            <person name="Bennetzen J.L."/>
            <person name="Choi D."/>
        </authorList>
    </citation>
    <scope>NUCLEOTIDE SEQUENCE [LARGE SCALE GENOMIC DNA]</scope>
    <source>
        <strain evidence="2">cv. PBC81</strain>
    </source>
</reference>
<sequence length="126" mass="13775">MWLLVVIDVDEHRGVVLFGPGPTSSAVASPPSGWSSLYKLVVCCPGLHQAGVLFENSDFALEHELGPDENYQNRLFPESGTIHSQPVPCGDVADCGWSFFDDLLFHTIYDASESALNQPEVVEEEP</sequence>
<organism evidence="1 2">
    <name type="scientific">Capsicum baccatum</name>
    <name type="common">Peruvian pepper</name>
    <dbReference type="NCBI Taxonomy" id="33114"/>
    <lineage>
        <taxon>Eukaryota</taxon>
        <taxon>Viridiplantae</taxon>
        <taxon>Streptophyta</taxon>
        <taxon>Embryophyta</taxon>
        <taxon>Tracheophyta</taxon>
        <taxon>Spermatophyta</taxon>
        <taxon>Magnoliopsida</taxon>
        <taxon>eudicotyledons</taxon>
        <taxon>Gunneridae</taxon>
        <taxon>Pentapetalae</taxon>
        <taxon>asterids</taxon>
        <taxon>lamiids</taxon>
        <taxon>Solanales</taxon>
        <taxon>Solanaceae</taxon>
        <taxon>Solanoideae</taxon>
        <taxon>Capsiceae</taxon>
        <taxon>Capsicum</taxon>
    </lineage>
</organism>
<dbReference type="PANTHER" id="PTHR31348">
    <property type="entry name" value="EID1-LIKE F-BOX PROTEIN 2-RELATED"/>
    <property type="match status" value="1"/>
</dbReference>
<gene>
    <name evidence="1" type="ORF">CQW23_22221</name>
</gene>
<dbReference type="AlphaFoldDB" id="A0A2G2W094"/>
<protein>
    <submittedName>
        <fullName evidence="1">Uncharacterized protein</fullName>
    </submittedName>
</protein>
<dbReference type="Proteomes" id="UP000224567">
    <property type="component" value="Unassembled WGS sequence"/>
</dbReference>